<evidence type="ECO:0000313" key="2">
    <source>
        <dbReference type="Proteomes" id="UP000315471"/>
    </source>
</evidence>
<dbReference type="PANTHER" id="PTHR12904">
    <property type="match status" value="1"/>
</dbReference>
<gene>
    <name evidence="1" type="ORF">Q31b_15820</name>
</gene>
<reference evidence="1 2" key="1">
    <citation type="submission" date="2019-02" db="EMBL/GenBank/DDBJ databases">
        <title>Deep-cultivation of Planctomycetes and their phenomic and genomic characterization uncovers novel biology.</title>
        <authorList>
            <person name="Wiegand S."/>
            <person name="Jogler M."/>
            <person name="Boedeker C."/>
            <person name="Pinto D."/>
            <person name="Vollmers J."/>
            <person name="Rivas-Marin E."/>
            <person name="Kohn T."/>
            <person name="Peeters S.H."/>
            <person name="Heuer A."/>
            <person name="Rast P."/>
            <person name="Oberbeckmann S."/>
            <person name="Bunk B."/>
            <person name="Jeske O."/>
            <person name="Meyerdierks A."/>
            <person name="Storesund J.E."/>
            <person name="Kallscheuer N."/>
            <person name="Luecker S."/>
            <person name="Lage O.M."/>
            <person name="Pohl T."/>
            <person name="Merkel B.J."/>
            <person name="Hornburger P."/>
            <person name="Mueller R.-W."/>
            <person name="Bruemmer F."/>
            <person name="Labrenz M."/>
            <person name="Spormann A.M."/>
            <person name="Op Den Camp H."/>
            <person name="Overmann J."/>
            <person name="Amann R."/>
            <person name="Jetten M.S.M."/>
            <person name="Mascher T."/>
            <person name="Medema M.H."/>
            <person name="Devos D.P."/>
            <person name="Kaster A.-K."/>
            <person name="Ovreas L."/>
            <person name="Rohde M."/>
            <person name="Galperin M.Y."/>
            <person name="Jogler C."/>
        </authorList>
    </citation>
    <scope>NUCLEOTIDE SEQUENCE [LARGE SCALE GENOMIC DNA]</scope>
    <source>
        <strain evidence="1 2">Q31b</strain>
    </source>
</reference>
<keyword evidence="2" id="KW-1185">Reference proteome</keyword>
<dbReference type="EMBL" id="SJPY01000002">
    <property type="protein sequence ID" value="TWU44047.1"/>
    <property type="molecule type" value="Genomic_DNA"/>
</dbReference>
<dbReference type="RefSeq" id="WP_146599081.1">
    <property type="nucleotide sequence ID" value="NZ_SJPY01000002.1"/>
</dbReference>
<sequence>MRFLVAFIAFPAIVSPLFVCDAADRSTYAIVRSGKASDVSDELFPPSRIEDRFGDSCFDADTRTAWNAYLRLWHSHAEHPDTPSIRRYFSLPLDGEIEIKSAPGRAAPRILGWKRGTYQRFDSPHFVIHSQASKLATTEVAEDLERCYWIWTQVFFPLWDGSAQVAISLRDWKPNQSAADFLEKHPNRLSTRQKMNVVLFRDAGQYVAALAGHVPGVERSTGFYSDASRTTFLFAGGNEPANSNLGEMVATRRHELTHQLFREATRAKTRSGRSGNAGMPGDASRFWLVEGIAGYFESMVCEGRNATLGGWDASRMAYSRYRILVGGDFLPLSELESQGRIAVQQRHDIARWYAHSINYTHYLLDGELDANRCWLYERLAELYDVDMKMHSDAGRSDHLPEPSMSELQAFLTVSDQDLMANPARRQLQRLCLAHGEVTDAGLRAIPEQKSLEWLDLSRLPITTEAVARLVPDPSSLRQLNLEATAIDRDLARWLLKAGNLEELDLSFTRVDSQIDVPLSNMHSLETLWLTGTNVTDSVLDVVERLPRLKSLDVQRTSLSSDRIERFRQSRPDVKLNPLELR</sequence>
<dbReference type="InterPro" id="IPR051341">
    <property type="entry name" value="Zyg-11_UBL_adapter"/>
</dbReference>
<evidence type="ECO:0000313" key="1">
    <source>
        <dbReference type="EMBL" id="TWU44047.1"/>
    </source>
</evidence>
<dbReference type="PANTHER" id="PTHR12904:SF23">
    <property type="entry name" value="PROTEIN ZER-1 HOMOLOG"/>
    <property type="match status" value="1"/>
</dbReference>
<name>A0A5C6E7V3_9BACT</name>
<dbReference type="InterPro" id="IPR032675">
    <property type="entry name" value="LRR_dom_sf"/>
</dbReference>
<comment type="caution">
    <text evidence="1">The sequence shown here is derived from an EMBL/GenBank/DDBJ whole genome shotgun (WGS) entry which is preliminary data.</text>
</comment>
<dbReference type="Gene3D" id="3.80.10.10">
    <property type="entry name" value="Ribonuclease Inhibitor"/>
    <property type="match status" value="1"/>
</dbReference>
<proteinExistence type="predicted"/>
<accession>A0A5C6E7V3</accession>
<protein>
    <submittedName>
        <fullName evidence="1">Leucine Rich repeats (2 copies)</fullName>
    </submittedName>
</protein>
<dbReference type="AlphaFoldDB" id="A0A5C6E7V3"/>
<dbReference type="SUPFAM" id="SSF52047">
    <property type="entry name" value="RNI-like"/>
    <property type="match status" value="1"/>
</dbReference>
<organism evidence="1 2">
    <name type="scientific">Novipirellula aureliae</name>
    <dbReference type="NCBI Taxonomy" id="2527966"/>
    <lineage>
        <taxon>Bacteria</taxon>
        <taxon>Pseudomonadati</taxon>
        <taxon>Planctomycetota</taxon>
        <taxon>Planctomycetia</taxon>
        <taxon>Pirellulales</taxon>
        <taxon>Pirellulaceae</taxon>
        <taxon>Novipirellula</taxon>
    </lineage>
</organism>
<dbReference type="OrthoDB" id="228844at2"/>
<dbReference type="Proteomes" id="UP000315471">
    <property type="component" value="Unassembled WGS sequence"/>
</dbReference>